<accession>R7WJP3</accession>
<comment type="similarity">
    <text evidence="2">Belongs to the metallo-dependent hydrolases superfamily. ACMSD family.</text>
</comment>
<dbReference type="Gene3D" id="3.20.20.140">
    <property type="entry name" value="Metal-dependent hydrolases"/>
    <property type="match status" value="1"/>
</dbReference>
<dbReference type="PANTHER" id="PTHR21240">
    <property type="entry name" value="2-AMINO-3-CARBOXYLMUCONATE-6-SEMIALDEHYDE DECARBOXYLASE"/>
    <property type="match status" value="1"/>
</dbReference>
<evidence type="ECO:0000256" key="11">
    <source>
        <dbReference type="SAM" id="MobiDB-lite"/>
    </source>
</evidence>
<gene>
    <name evidence="13" type="ORF">Rrhod_3320</name>
</gene>
<evidence type="ECO:0000259" key="12">
    <source>
        <dbReference type="Pfam" id="PF04909"/>
    </source>
</evidence>
<evidence type="ECO:0000256" key="3">
    <source>
        <dbReference type="ARBA" id="ARBA00011245"/>
    </source>
</evidence>
<comment type="subunit">
    <text evidence="3">Monomer.</text>
</comment>
<evidence type="ECO:0000313" key="13">
    <source>
        <dbReference type="EMBL" id="EOM75522.1"/>
    </source>
</evidence>
<comment type="caution">
    <text evidence="13">The sequence shown here is derived from an EMBL/GenBank/DDBJ whole genome shotgun (WGS) entry which is preliminary data.</text>
</comment>
<organism evidence="13 14">
    <name type="scientific">Rhodococcus rhodnii LMG 5362</name>
    <dbReference type="NCBI Taxonomy" id="1273125"/>
    <lineage>
        <taxon>Bacteria</taxon>
        <taxon>Bacillati</taxon>
        <taxon>Actinomycetota</taxon>
        <taxon>Actinomycetes</taxon>
        <taxon>Mycobacteriales</taxon>
        <taxon>Nocardiaceae</taxon>
        <taxon>Rhodococcus</taxon>
    </lineage>
</organism>
<dbReference type="EC" id="4.1.1.45" evidence="4"/>
<dbReference type="GO" id="GO:0016787">
    <property type="term" value="F:hydrolase activity"/>
    <property type="evidence" value="ECO:0007669"/>
    <property type="project" value="InterPro"/>
</dbReference>
<dbReference type="EMBL" id="APMY01000095">
    <property type="protein sequence ID" value="EOM75522.1"/>
    <property type="molecule type" value="Genomic_DNA"/>
</dbReference>
<dbReference type="InterPro" id="IPR032466">
    <property type="entry name" value="Metal_Hydrolase"/>
</dbReference>
<dbReference type="InterPro" id="IPR006680">
    <property type="entry name" value="Amidohydro-rel"/>
</dbReference>
<evidence type="ECO:0000256" key="5">
    <source>
        <dbReference type="ARBA" id="ARBA00021214"/>
    </source>
</evidence>
<dbReference type="GO" id="GO:0005829">
    <property type="term" value="C:cytosol"/>
    <property type="evidence" value="ECO:0007669"/>
    <property type="project" value="TreeGrafter"/>
</dbReference>
<dbReference type="GO" id="GO:0001760">
    <property type="term" value="F:aminocarboxymuconate-semialdehyde decarboxylase activity"/>
    <property type="evidence" value="ECO:0007669"/>
    <property type="project" value="UniProtKB-EC"/>
</dbReference>
<dbReference type="PANTHER" id="PTHR21240:SF27">
    <property type="entry name" value="2-AMINO-3-CARBOXYMUCONATE-6-SEMIALDEHYDE DECARBOXYLASE"/>
    <property type="match status" value="1"/>
</dbReference>
<dbReference type="Pfam" id="PF04909">
    <property type="entry name" value="Amidohydro_2"/>
    <property type="match status" value="1"/>
</dbReference>
<feature type="compositionally biased region" description="Gly residues" evidence="11">
    <location>
        <begin position="1"/>
        <end position="13"/>
    </location>
</feature>
<evidence type="ECO:0000256" key="2">
    <source>
        <dbReference type="ARBA" id="ARBA00005871"/>
    </source>
</evidence>
<dbReference type="AlphaFoldDB" id="R7WJP3"/>
<evidence type="ECO:0000256" key="1">
    <source>
        <dbReference type="ARBA" id="ARBA00005079"/>
    </source>
</evidence>
<evidence type="ECO:0000256" key="4">
    <source>
        <dbReference type="ARBA" id="ARBA00012365"/>
    </source>
</evidence>
<keyword evidence="9" id="KW-0456">Lyase</keyword>
<sequence>MGAVDRGGTGVEGTGVESADASGTEVTNMIDVHTHYVPKGWPDLTADAGTDAPWLKVESERDAVIMMGTNEFRRISSDAWSAEVRLADMDADGVDVQVVSPTPAFFNYGRSPEQGARISRIFNDLALEITAPAQDRLIPFCQVPLQDPDEACRELDRCLENGHRGVEIGNHVGDADLDSEGIVTFLQHCASRGVPVFVHPWDMDSSPRLNRWMAQWLTAMPAETHLSILSLVLGGVFDRIDESLKIGFAHGGGSFAFWLGRMENAWHGRNDVIGTSEYPPSHYMGRFYVDSVVFDERALRLLVDTVGAERVMVGSDYPYPLGERRVGDVVRKSAFLDASARELVTRTNAERFLGI</sequence>
<evidence type="ECO:0000256" key="8">
    <source>
        <dbReference type="ARBA" id="ARBA00022833"/>
    </source>
</evidence>
<proteinExistence type="inferred from homology"/>
<dbReference type="InterPro" id="IPR032465">
    <property type="entry name" value="ACMSD"/>
</dbReference>
<keyword evidence="7" id="KW-0210">Decarboxylase</keyword>
<feature type="region of interest" description="Disordered" evidence="11">
    <location>
        <begin position="1"/>
        <end position="24"/>
    </location>
</feature>
<dbReference type="PATRIC" id="fig|1273125.3.peg.3158"/>
<evidence type="ECO:0000256" key="6">
    <source>
        <dbReference type="ARBA" id="ARBA00022723"/>
    </source>
</evidence>
<dbReference type="Proteomes" id="UP000013525">
    <property type="component" value="Unassembled WGS sequence"/>
</dbReference>
<dbReference type="SUPFAM" id="SSF51556">
    <property type="entry name" value="Metallo-dependent hydrolases"/>
    <property type="match status" value="1"/>
</dbReference>
<name>R7WJP3_9NOCA</name>
<evidence type="ECO:0000313" key="14">
    <source>
        <dbReference type="Proteomes" id="UP000013525"/>
    </source>
</evidence>
<keyword evidence="6" id="KW-0479">Metal-binding</keyword>
<evidence type="ECO:0000256" key="7">
    <source>
        <dbReference type="ARBA" id="ARBA00022793"/>
    </source>
</evidence>
<protein>
    <recommendedName>
        <fullName evidence="5">2-amino-3-carboxymuconate-6-semialdehyde decarboxylase</fullName>
        <ecNumber evidence="4">4.1.1.45</ecNumber>
    </recommendedName>
    <alternativeName>
        <fullName evidence="10">Picolinate carboxylase</fullName>
    </alternativeName>
</protein>
<dbReference type="GO" id="GO:0019748">
    <property type="term" value="P:secondary metabolic process"/>
    <property type="evidence" value="ECO:0007669"/>
    <property type="project" value="TreeGrafter"/>
</dbReference>
<feature type="domain" description="Amidohydrolase-related" evidence="12">
    <location>
        <begin position="30"/>
        <end position="355"/>
    </location>
</feature>
<evidence type="ECO:0000256" key="10">
    <source>
        <dbReference type="ARBA" id="ARBA00031120"/>
    </source>
</evidence>
<keyword evidence="14" id="KW-1185">Reference proteome</keyword>
<dbReference type="eggNOG" id="COG2159">
    <property type="taxonomic scope" value="Bacteria"/>
</dbReference>
<comment type="pathway">
    <text evidence="1">Secondary metabolite metabolism; quinolate metabolism.</text>
</comment>
<reference evidence="13 14" key="1">
    <citation type="journal article" date="2013" name="Genome Announc.">
        <title>Draft Genome Sequence of Rhodococcus rhodnii Strain LMG5362, a Symbiont of Rhodnius prolixus (Hemiptera, Reduviidae, Triatominae), the Principle Vector of Trypanosoma cruzi.</title>
        <authorList>
            <person name="Pachebat J.A."/>
            <person name="van Keulen G."/>
            <person name="Whitten M.M."/>
            <person name="Girdwood S."/>
            <person name="Del Sol R."/>
            <person name="Dyson P.J."/>
            <person name="Facey P.D."/>
        </authorList>
    </citation>
    <scope>NUCLEOTIDE SEQUENCE [LARGE SCALE GENOMIC DNA]</scope>
    <source>
        <strain evidence="13 14">LMG 5362</strain>
    </source>
</reference>
<keyword evidence="8" id="KW-0862">Zinc</keyword>
<evidence type="ECO:0000256" key="9">
    <source>
        <dbReference type="ARBA" id="ARBA00023239"/>
    </source>
</evidence>
<dbReference type="GO" id="GO:0046872">
    <property type="term" value="F:metal ion binding"/>
    <property type="evidence" value="ECO:0007669"/>
    <property type="project" value="UniProtKB-KW"/>
</dbReference>